<dbReference type="InterPro" id="IPR001229">
    <property type="entry name" value="Jacalin-like_lectin_dom"/>
</dbReference>
<dbReference type="Proteomes" id="UP000286921">
    <property type="component" value="Unassembled WGS sequence"/>
</dbReference>
<evidence type="ECO:0000313" key="4">
    <source>
        <dbReference type="Proteomes" id="UP000286921"/>
    </source>
</evidence>
<name>A0A401KUZ6_ASPAW</name>
<feature type="region of interest" description="Disordered" evidence="1">
    <location>
        <begin position="334"/>
        <end position="357"/>
    </location>
</feature>
<dbReference type="InterPro" id="IPR004991">
    <property type="entry name" value="Aerolysin-like"/>
</dbReference>
<dbReference type="SUPFAM" id="SSF51101">
    <property type="entry name" value="Mannose-binding lectins"/>
    <property type="match status" value="1"/>
</dbReference>
<organism evidence="3 4">
    <name type="scientific">Aspergillus awamori</name>
    <name type="common">Black koji mold</name>
    <dbReference type="NCBI Taxonomy" id="105351"/>
    <lineage>
        <taxon>Eukaryota</taxon>
        <taxon>Fungi</taxon>
        <taxon>Dikarya</taxon>
        <taxon>Ascomycota</taxon>
        <taxon>Pezizomycotina</taxon>
        <taxon>Eurotiomycetes</taxon>
        <taxon>Eurotiomycetidae</taxon>
        <taxon>Eurotiales</taxon>
        <taxon>Aspergillaceae</taxon>
        <taxon>Aspergillus</taxon>
    </lineage>
</organism>
<evidence type="ECO:0000259" key="2">
    <source>
        <dbReference type="Pfam" id="PF01419"/>
    </source>
</evidence>
<gene>
    <name evidence="3" type="ORF">AAWM_06028</name>
</gene>
<accession>A0A401KUZ6</accession>
<dbReference type="InterPro" id="IPR036404">
    <property type="entry name" value="Jacalin-like_lectin_dom_sf"/>
</dbReference>
<evidence type="ECO:0000313" key="3">
    <source>
        <dbReference type="EMBL" id="GCB23143.1"/>
    </source>
</evidence>
<dbReference type="AlphaFoldDB" id="A0A401KUZ6"/>
<sequence>MVIKHWSFGSQNDEGTFSHCQLTETGAKNFPTVKTIEVWHSVLDGEPYVLHGIRIKYTDGTITPIYGEESTIHDSFTFDDGEYVHEMWLGVKTWDNLMGSLSIETNKRNYWKAGPKSEPSSYKVPVHSGFFLGVSGGLIYGIPGQLGFYFLEELSGITVVMDFLAMPDPSSISRIEFDTVHGDNRDGRKPLEIEIGRQETVTNSSTTEETWTEGLGVSVSVSTGFFGIGEASAGTEYTYTETKSDSNTYEESHLLKWNGKVEVDPGDYTVVDLYYYTGHFDVEYKAAITLTGKSGSSHTLERFGNMNGTTSGVATFKQYHVDPNDKKKLSLLVKPREEDLEEDKMPPNTNEPVGGKN</sequence>
<evidence type="ECO:0000256" key="1">
    <source>
        <dbReference type="SAM" id="MobiDB-lite"/>
    </source>
</evidence>
<comment type="caution">
    <text evidence="3">The sequence shown here is derived from an EMBL/GenBank/DDBJ whole genome shotgun (WGS) entry which is preliminary data.</text>
</comment>
<dbReference type="Pfam" id="PF03318">
    <property type="entry name" value="ETX_MTX2"/>
    <property type="match status" value="1"/>
</dbReference>
<dbReference type="Gene3D" id="2.100.10.30">
    <property type="entry name" value="Jacalin-like lectin domain"/>
    <property type="match status" value="1"/>
</dbReference>
<dbReference type="EMBL" id="BDHI01000014">
    <property type="protein sequence ID" value="GCB23143.1"/>
    <property type="molecule type" value="Genomic_DNA"/>
</dbReference>
<proteinExistence type="predicted"/>
<keyword evidence="4" id="KW-1185">Reference proteome</keyword>
<dbReference type="Pfam" id="PF01419">
    <property type="entry name" value="Jacalin"/>
    <property type="match status" value="1"/>
</dbReference>
<dbReference type="SUPFAM" id="SSF56973">
    <property type="entry name" value="Aerolisin/ETX pore-forming domain"/>
    <property type="match status" value="1"/>
</dbReference>
<reference evidence="3 4" key="1">
    <citation type="submission" date="2016-09" db="EMBL/GenBank/DDBJ databases">
        <title>Aspergillus awamori IFM 58123T.</title>
        <authorList>
            <person name="Kusuya Y."/>
            <person name="Shimizu M."/>
            <person name="Takahashi H."/>
            <person name="Yaguchi T."/>
        </authorList>
    </citation>
    <scope>NUCLEOTIDE SEQUENCE [LARGE SCALE GENOMIC DNA]</scope>
    <source>
        <strain evidence="3 4">IFM 58123</strain>
    </source>
</reference>
<feature type="domain" description="Jacalin-type lectin" evidence="2">
    <location>
        <begin position="33"/>
        <end position="136"/>
    </location>
</feature>
<dbReference type="Gene3D" id="2.170.15.10">
    <property type="entry name" value="Proaerolysin, chain A, domain 3"/>
    <property type="match status" value="1"/>
</dbReference>
<protein>
    <recommendedName>
        <fullName evidence="2">Jacalin-type lectin domain-containing protein</fullName>
    </recommendedName>
</protein>